<dbReference type="EMBL" id="SIRS01000004">
    <property type="protein sequence ID" value="TBN15481.1"/>
    <property type="molecule type" value="Genomic_DNA"/>
</dbReference>
<evidence type="ECO:0000256" key="1">
    <source>
        <dbReference type="SAM" id="SignalP"/>
    </source>
</evidence>
<reference evidence="2 3" key="1">
    <citation type="journal article" date="2015" name="Int. J. Syst. Evol. Microbiol.">
        <title>Hyunsoonleella pacifica sp. nov., isolated from seawater of South Pacific Gyre.</title>
        <authorList>
            <person name="Gao X."/>
            <person name="Zhang Z."/>
            <person name="Dai X."/>
            <person name="Zhang X.H."/>
        </authorList>
    </citation>
    <scope>NUCLEOTIDE SEQUENCE [LARGE SCALE GENOMIC DNA]</scope>
    <source>
        <strain evidence="2 3">SW033</strain>
    </source>
</reference>
<evidence type="ECO:0000313" key="3">
    <source>
        <dbReference type="Proteomes" id="UP000292372"/>
    </source>
</evidence>
<keyword evidence="1" id="KW-0732">Signal</keyword>
<evidence type="ECO:0000313" key="2">
    <source>
        <dbReference type="EMBL" id="TBN15481.1"/>
    </source>
</evidence>
<dbReference type="Proteomes" id="UP000292372">
    <property type="component" value="Unassembled WGS sequence"/>
</dbReference>
<sequence>MIKKAFILALVLLLTICCNSGTYDNDPKSWEKVFGEDSPKEIEVIQSRFWKSAHWSYEFEFYCEMNATKDFLTYYFIDHFKMKSQKEKVVFYSNSKPNWFINNIENYEVWEKEHSITLYLNKESSKAYLHCIQF</sequence>
<comment type="caution">
    <text evidence="2">The sequence shown here is derived from an EMBL/GenBank/DDBJ whole genome shotgun (WGS) entry which is preliminary data.</text>
</comment>
<feature type="chain" id="PRO_5020565299" description="Lipocalin-like domain-containing protein" evidence="1">
    <location>
        <begin position="21"/>
        <end position="134"/>
    </location>
</feature>
<evidence type="ECO:0008006" key="4">
    <source>
        <dbReference type="Google" id="ProtNLM"/>
    </source>
</evidence>
<name>A0A4Q9FMP3_9FLAO</name>
<organism evidence="2 3">
    <name type="scientific">Hyunsoonleella pacifica</name>
    <dbReference type="NCBI Taxonomy" id="1080224"/>
    <lineage>
        <taxon>Bacteria</taxon>
        <taxon>Pseudomonadati</taxon>
        <taxon>Bacteroidota</taxon>
        <taxon>Flavobacteriia</taxon>
        <taxon>Flavobacteriales</taxon>
        <taxon>Flavobacteriaceae</taxon>
    </lineage>
</organism>
<proteinExistence type="predicted"/>
<feature type="signal peptide" evidence="1">
    <location>
        <begin position="1"/>
        <end position="20"/>
    </location>
</feature>
<protein>
    <recommendedName>
        <fullName evidence="4">Lipocalin-like domain-containing protein</fullName>
    </recommendedName>
</protein>
<dbReference type="AlphaFoldDB" id="A0A4Q9FMP3"/>
<gene>
    <name evidence="2" type="ORF">EYD46_10110</name>
</gene>
<keyword evidence="3" id="KW-1185">Reference proteome</keyword>
<accession>A0A4Q9FMP3</accession>
<dbReference type="RefSeq" id="WP_165454370.1">
    <property type="nucleotide sequence ID" value="NZ_BMEE01000004.1"/>
</dbReference>